<evidence type="ECO:0000313" key="3">
    <source>
        <dbReference type="EMBL" id="KAB8296315.1"/>
    </source>
</evidence>
<proteinExistence type="predicted"/>
<feature type="region of interest" description="Disordered" evidence="1">
    <location>
        <begin position="85"/>
        <end position="112"/>
    </location>
</feature>
<evidence type="ECO:0000256" key="1">
    <source>
        <dbReference type="SAM" id="MobiDB-lite"/>
    </source>
</evidence>
<name>A0A5N6K2F7_MONLA</name>
<reference evidence="3 4" key="1">
    <citation type="submission" date="2019-06" db="EMBL/GenBank/DDBJ databases">
        <title>Genome Sequence of the Brown Rot Fungal Pathogen Monilinia laxa.</title>
        <authorList>
            <person name="De Miccolis Angelini R.M."/>
            <person name="Landi L."/>
            <person name="Abate D."/>
            <person name="Pollastro S."/>
            <person name="Romanazzi G."/>
            <person name="Faretra F."/>
        </authorList>
    </citation>
    <scope>NUCLEOTIDE SEQUENCE [LARGE SCALE GENOMIC DNA]</scope>
    <source>
        <strain evidence="3 4">Mlax316</strain>
    </source>
</reference>
<keyword evidence="4" id="KW-1185">Reference proteome</keyword>
<keyword evidence="2" id="KW-0812">Transmembrane</keyword>
<evidence type="ECO:0000313" key="4">
    <source>
        <dbReference type="Proteomes" id="UP000326757"/>
    </source>
</evidence>
<organism evidence="3 4">
    <name type="scientific">Monilinia laxa</name>
    <name type="common">Brown rot fungus</name>
    <name type="synonym">Sclerotinia laxa</name>
    <dbReference type="NCBI Taxonomy" id="61186"/>
    <lineage>
        <taxon>Eukaryota</taxon>
        <taxon>Fungi</taxon>
        <taxon>Dikarya</taxon>
        <taxon>Ascomycota</taxon>
        <taxon>Pezizomycotina</taxon>
        <taxon>Leotiomycetes</taxon>
        <taxon>Helotiales</taxon>
        <taxon>Sclerotiniaceae</taxon>
        <taxon>Monilinia</taxon>
    </lineage>
</organism>
<accession>A0A5N6K2F7</accession>
<protein>
    <submittedName>
        <fullName evidence="3">Uncharacterized protein</fullName>
    </submittedName>
</protein>
<dbReference type="Proteomes" id="UP000326757">
    <property type="component" value="Unassembled WGS sequence"/>
</dbReference>
<sequence length="112" mass="12422">MTSKKSFGGGYRRGIVSVLAEGLGLGLFRSIGVLVYAGPFKKSFIFVNGSSFDNVMGLIECAFSPGKDQNISSYKRNMLMEKIENNALMRDGREEERKRGGAEERKRESSDD</sequence>
<dbReference type="EMBL" id="VIGI01000009">
    <property type="protein sequence ID" value="KAB8296315.1"/>
    <property type="molecule type" value="Genomic_DNA"/>
</dbReference>
<keyword evidence="2" id="KW-1133">Transmembrane helix</keyword>
<gene>
    <name evidence="3" type="ORF">EYC80_009083</name>
</gene>
<keyword evidence="2" id="KW-0472">Membrane</keyword>
<feature type="transmembrane region" description="Helical" evidence="2">
    <location>
        <begin position="15"/>
        <end position="37"/>
    </location>
</feature>
<dbReference type="AlphaFoldDB" id="A0A5N6K2F7"/>
<evidence type="ECO:0000256" key="2">
    <source>
        <dbReference type="SAM" id="Phobius"/>
    </source>
</evidence>
<comment type="caution">
    <text evidence="3">The sequence shown here is derived from an EMBL/GenBank/DDBJ whole genome shotgun (WGS) entry which is preliminary data.</text>
</comment>